<evidence type="ECO:0008006" key="3">
    <source>
        <dbReference type="Google" id="ProtNLM"/>
    </source>
</evidence>
<dbReference type="AlphaFoldDB" id="A0A2P4Z7I0"/>
<protein>
    <recommendedName>
        <fullName evidence="3">F-box domain-containing protein</fullName>
    </recommendedName>
</protein>
<keyword evidence="2" id="KW-1185">Reference proteome</keyword>
<dbReference type="STRING" id="398673.A0A2P4Z7I0"/>
<comment type="caution">
    <text evidence="1">The sequence shown here is derived from an EMBL/GenBank/DDBJ whole genome shotgun (WGS) entry which is preliminary data.</text>
</comment>
<proteinExistence type="predicted"/>
<organism evidence="1 2">
    <name type="scientific">Trichoderma gamsii</name>
    <dbReference type="NCBI Taxonomy" id="398673"/>
    <lineage>
        <taxon>Eukaryota</taxon>
        <taxon>Fungi</taxon>
        <taxon>Dikarya</taxon>
        <taxon>Ascomycota</taxon>
        <taxon>Pezizomycotina</taxon>
        <taxon>Sordariomycetes</taxon>
        <taxon>Hypocreomycetidae</taxon>
        <taxon>Hypocreales</taxon>
        <taxon>Hypocreaceae</taxon>
        <taxon>Trichoderma</taxon>
    </lineage>
</organism>
<dbReference type="RefSeq" id="XP_024404347.1">
    <property type="nucleotide sequence ID" value="XM_024550902.1"/>
</dbReference>
<sequence length="485" mass="55560">MTQNRWPLPPEITERIIDLLCLDRRRRYFRYIYANLPGTAQYAGVCKEWQELVERRTFRNLRLSRARLADVDRIVCRRRRTYVCTVDLNVELEPYGAEVYGDFETAEETARNSSLFSETLRLFFDIFSRWTPGNSGLHRERAGISLRITAFSPSDVGRCGKAEMTRRDGDIKNHDIYTDRYIHSILQLLPAAGDLPVVESVSEVISGKARHISAPAWALIINSLPNAKKIGINFWENEKKDLELRKRLRDEIGDALARMRCPNAEVTLTCSYEAPKDHSSIPPILTARGVDDAFARGMRTWTRQLKRLFLSGVVISPEMFYAAASDEEEAASEHLEQLEVTYAAVTPHGTWLLEFNPEDSPLDRPSPVVDLDEYHPDSLVREVPAPEDMYEYDFRTRPVATEMDHIHQGVAGLCGGCRHCRSCILLPLMGRSSGVAGTMLSYINMMRIKVLALHIGEACRDIHRPKTWLSFGRRWRRFEGINLRF</sequence>
<evidence type="ECO:0000313" key="1">
    <source>
        <dbReference type="EMBL" id="PON20236.1"/>
    </source>
</evidence>
<gene>
    <name evidence="1" type="ORF">TGAM01_v210878</name>
</gene>
<dbReference type="EMBL" id="JPDN02000076">
    <property type="protein sequence ID" value="PON20236.1"/>
    <property type="molecule type" value="Genomic_DNA"/>
</dbReference>
<dbReference type="Proteomes" id="UP000054821">
    <property type="component" value="Unassembled WGS sequence"/>
</dbReference>
<evidence type="ECO:0000313" key="2">
    <source>
        <dbReference type="Proteomes" id="UP000054821"/>
    </source>
</evidence>
<reference evidence="1 2" key="1">
    <citation type="journal article" date="2016" name="Genome Announc.">
        <title>Draft Whole-Genome Sequence of Trichoderma gamsii T6085, a Promising Biocontrol Agent of Fusarium Head Blight on Wheat.</title>
        <authorList>
            <person name="Baroncelli R."/>
            <person name="Zapparata A."/>
            <person name="Piaggeschi G."/>
            <person name="Sarrocco S."/>
            <person name="Vannacci G."/>
        </authorList>
    </citation>
    <scope>NUCLEOTIDE SEQUENCE [LARGE SCALE GENOMIC DNA]</scope>
    <source>
        <strain evidence="1 2">T6085</strain>
    </source>
</reference>
<dbReference type="GeneID" id="29989691"/>
<accession>A0A2P4Z7I0</accession>
<name>A0A2P4Z7I0_9HYPO</name>